<feature type="domain" description="DUF5916" evidence="3">
    <location>
        <begin position="249"/>
        <end position="856"/>
    </location>
</feature>
<protein>
    <submittedName>
        <fullName evidence="4">Uncharacterized protein</fullName>
    </submittedName>
</protein>
<name>A0A3D4V5N4_9BACT</name>
<dbReference type="GO" id="GO:0030246">
    <property type="term" value="F:carbohydrate binding"/>
    <property type="evidence" value="ECO:0007669"/>
    <property type="project" value="InterPro"/>
</dbReference>
<keyword evidence="1" id="KW-0732">Signal</keyword>
<comment type="caution">
    <text evidence="4">The sequence shown here is derived from an EMBL/GenBank/DDBJ whole genome shotgun (WGS) entry which is preliminary data.</text>
</comment>
<dbReference type="InterPro" id="IPR010502">
    <property type="entry name" value="Carb-bd_dom_fam9"/>
</dbReference>
<feature type="domain" description="Carbohydrate-binding" evidence="2">
    <location>
        <begin position="57"/>
        <end position="210"/>
    </location>
</feature>
<dbReference type="InterPro" id="IPR045670">
    <property type="entry name" value="DUF5916"/>
</dbReference>
<dbReference type="SUPFAM" id="SSF49344">
    <property type="entry name" value="CBD9-like"/>
    <property type="match status" value="1"/>
</dbReference>
<feature type="chain" id="PRO_5017834431" evidence="1">
    <location>
        <begin position="19"/>
        <end position="858"/>
    </location>
</feature>
<dbReference type="CDD" id="cd09618">
    <property type="entry name" value="CBM9_like_2"/>
    <property type="match status" value="1"/>
</dbReference>
<evidence type="ECO:0000313" key="5">
    <source>
        <dbReference type="Proteomes" id="UP000264071"/>
    </source>
</evidence>
<reference evidence="4 5" key="1">
    <citation type="journal article" date="2018" name="Nat. Biotechnol.">
        <title>A standardized bacterial taxonomy based on genome phylogeny substantially revises the tree of life.</title>
        <authorList>
            <person name="Parks D.H."/>
            <person name="Chuvochina M."/>
            <person name="Waite D.W."/>
            <person name="Rinke C."/>
            <person name="Skarshewski A."/>
            <person name="Chaumeil P.A."/>
            <person name="Hugenholtz P."/>
        </authorList>
    </citation>
    <scope>NUCLEOTIDE SEQUENCE [LARGE SCALE GENOMIC DNA]</scope>
    <source>
        <strain evidence="4">UBA8844</strain>
    </source>
</reference>
<dbReference type="Proteomes" id="UP000264071">
    <property type="component" value="Unassembled WGS sequence"/>
</dbReference>
<evidence type="ECO:0000313" key="4">
    <source>
        <dbReference type="EMBL" id="HCT56395.1"/>
    </source>
</evidence>
<feature type="signal peptide" evidence="1">
    <location>
        <begin position="1"/>
        <end position="18"/>
    </location>
</feature>
<gene>
    <name evidence="4" type="ORF">DGD08_04190</name>
</gene>
<dbReference type="AlphaFoldDB" id="A0A3D4V5N4"/>
<dbReference type="GO" id="GO:0016052">
    <property type="term" value="P:carbohydrate catabolic process"/>
    <property type="evidence" value="ECO:0007669"/>
    <property type="project" value="InterPro"/>
</dbReference>
<dbReference type="Pfam" id="PF06452">
    <property type="entry name" value="CBM9_1"/>
    <property type="match status" value="1"/>
</dbReference>
<accession>A0A3D4V5N4</accession>
<evidence type="ECO:0000259" key="2">
    <source>
        <dbReference type="Pfam" id="PF06452"/>
    </source>
</evidence>
<dbReference type="OMA" id="VGINYNH"/>
<dbReference type="EMBL" id="DPIY01000005">
    <property type="protein sequence ID" value="HCT56395.1"/>
    <property type="molecule type" value="Genomic_DNA"/>
</dbReference>
<proteinExistence type="predicted"/>
<dbReference type="Gene3D" id="2.60.40.1190">
    <property type="match status" value="1"/>
</dbReference>
<organism evidence="4 5">
    <name type="scientific">Gemmatimonas aurantiaca</name>
    <dbReference type="NCBI Taxonomy" id="173480"/>
    <lineage>
        <taxon>Bacteria</taxon>
        <taxon>Pseudomonadati</taxon>
        <taxon>Gemmatimonadota</taxon>
        <taxon>Gemmatimonadia</taxon>
        <taxon>Gemmatimonadales</taxon>
        <taxon>Gemmatimonadaceae</taxon>
        <taxon>Gemmatimonas</taxon>
    </lineage>
</organism>
<dbReference type="Pfam" id="PF19313">
    <property type="entry name" value="DUF5916"/>
    <property type="match status" value="1"/>
</dbReference>
<dbReference type="GO" id="GO:0004553">
    <property type="term" value="F:hydrolase activity, hydrolyzing O-glycosyl compounds"/>
    <property type="evidence" value="ECO:0007669"/>
    <property type="project" value="InterPro"/>
</dbReference>
<sequence length="858" mass="95041">MRLVAFLLPFVASTSVLAQSPASAQVASTTVLRASAPRAGDPAPLASPERAVRAPRIDGSADDDIWKTARAITEFRQFEPTEDGDPSFRTEARVAYDSRNLYVLVRNYDPHPDSILSVLQRRDGMALSDDIILGVDSYNDKRTGYMFRLTPAGTMSDGYVFNDGNEDWGWNAVWEGAAQIDSLGWTAEYRIPLSQLRYVPSGDNTFGLLLMRRIARRGERISWPLFRRSRTGMVSQWQPMAGFAELSAPRRMELQPYTVGRYGASPRGDGTPRNAAASQIGADVKLGLTSNITLDAAVNPDFGQVEADPGVLNLSAFEQFFAERRPFFLEGSGIFRYDIDCNDGQCTGLFYSRRIGRSPQMRSTYGDAASPLQSRILGAAKVTGRLGNGLSIGLIDAVTQEEMGTQQRTIEPRTNYGVLRLQQDLRGGNSGIGLMVTNTARQTDQWTRNFLRGNAWTGGLDARHRFAGDRWQVSSQLAGSHVAGTAQAIALTQRSNGHLYQRPDAEHIDFDSTRTSLTGWMMQGSLEKQGGGITRLSTSAWYMAPGFEINDVGFRTRSDEAGASMWMGLRPVTPVGMFRRANLNFNAWGFSNTDGMMLGNGGNVNGWGEFKNFWSANGGIGFNNLITAYSDRDARGGPALFKPKTLNSWFNINGDSRRNFAPNIGGNVGRRLDGLGSNWNVHGGANVRVGSQFNGSINLNYTRNIDDQQWNGNYVDGGVTSFTFARLYQSTSSVTMRMNYTITPTLSFESYLQPFVSNGEYTDWRALANGRSSERDERFRPYTTRGAPAGFRVGQMRTNNVVRWEYRPGSVLFFVWTQGRDASDTNLDRRGVTDAYGNIFARRPDNVFLIKASYWLGR</sequence>
<evidence type="ECO:0000259" key="3">
    <source>
        <dbReference type="Pfam" id="PF19313"/>
    </source>
</evidence>
<evidence type="ECO:0000256" key="1">
    <source>
        <dbReference type="SAM" id="SignalP"/>
    </source>
</evidence>